<protein>
    <submittedName>
        <fullName evidence="4 6">Protein YebF</fullName>
    </submittedName>
</protein>
<comment type="caution">
    <text evidence="6">The sequence shown here is derived from an EMBL/GenBank/DDBJ whole genome shotgun (WGS) entry which is preliminary data.</text>
</comment>
<keyword evidence="1" id="KW-1015">Disulfide bond</keyword>
<dbReference type="GeneID" id="93360697"/>
<evidence type="ECO:0000256" key="2">
    <source>
        <dbReference type="PROSITE-ProRule" id="PRU01323"/>
    </source>
</evidence>
<name>A0A0A2RC23_MORMO</name>
<feature type="signal peptide" evidence="3">
    <location>
        <begin position="1"/>
        <end position="25"/>
    </location>
</feature>
<reference evidence="5 7" key="1">
    <citation type="submission" date="2015-02" db="EMBL/GenBank/DDBJ databases">
        <title>Whole genome shotgun sequencing of cultured foodborne pathogen.</title>
        <authorList>
            <person name="Timme R."/>
            <person name="Allard M.W."/>
            <person name="Strain E."/>
            <person name="Evans P.S."/>
            <person name="Brown E."/>
        </authorList>
    </citation>
    <scope>NUCLEOTIDE SEQUENCE [LARGE SCALE GENOMIC DNA]</scope>
    <source>
        <strain evidence="5 7">GCSL-TSO-24</strain>
    </source>
</reference>
<comment type="caution">
    <text evidence="2">Lacks conserved residue(s) required for the propagation of feature annotation.</text>
</comment>
<evidence type="ECO:0000313" key="8">
    <source>
        <dbReference type="Proteomes" id="UP000650477"/>
    </source>
</evidence>
<feature type="chain" id="PRO_5015032552" evidence="3">
    <location>
        <begin position="26"/>
        <end position="127"/>
    </location>
</feature>
<sequence>MKAMNLFTRTGLAGAGILLAFTVSAQAPATAEVKNERMVTFPACESLNKDQIAAQVKYDFVQSRYPRWQDDKALLGSKPVAWVNVAEVTEKDGNYSVPLVVRGSKKQVSYTVDINCAAKTMTYSLPQ</sequence>
<dbReference type="Proteomes" id="UP000650477">
    <property type="component" value="Unassembled WGS sequence"/>
</dbReference>
<dbReference type="PATRIC" id="fig|582.24.peg.3895"/>
<dbReference type="Proteomes" id="UP000032582">
    <property type="component" value="Unassembled WGS sequence"/>
</dbReference>
<dbReference type="InterPro" id="IPR038703">
    <property type="entry name" value="YebF/Cmi_sf"/>
</dbReference>
<evidence type="ECO:0000256" key="3">
    <source>
        <dbReference type="SAM" id="SignalP"/>
    </source>
</evidence>
<dbReference type="PROSITE" id="PS51979">
    <property type="entry name" value="YEBF_CMI"/>
    <property type="match status" value="1"/>
</dbReference>
<evidence type="ECO:0000313" key="4">
    <source>
        <dbReference type="EMBL" id="EMO9457859.1"/>
    </source>
</evidence>
<evidence type="ECO:0000313" key="5">
    <source>
        <dbReference type="EMBL" id="KJF77463.1"/>
    </source>
</evidence>
<dbReference type="AlphaFoldDB" id="A0A0A2RC23"/>
<dbReference type="InterPro" id="IPR025603">
    <property type="entry name" value="YebF/ColM_immunity"/>
</dbReference>
<dbReference type="EMBL" id="PKLF01000010">
    <property type="protein sequence ID" value="MBE8613265.1"/>
    <property type="molecule type" value="Genomic_DNA"/>
</dbReference>
<organism evidence="6 8">
    <name type="scientific">Morganella morganii</name>
    <name type="common">Proteus morganii</name>
    <dbReference type="NCBI Taxonomy" id="582"/>
    <lineage>
        <taxon>Bacteria</taxon>
        <taxon>Pseudomonadati</taxon>
        <taxon>Pseudomonadota</taxon>
        <taxon>Gammaproteobacteria</taxon>
        <taxon>Enterobacterales</taxon>
        <taxon>Morganellaceae</taxon>
        <taxon>Morganella</taxon>
    </lineage>
</organism>
<evidence type="ECO:0000313" key="7">
    <source>
        <dbReference type="Proteomes" id="UP000032582"/>
    </source>
</evidence>
<keyword evidence="3" id="KW-0732">Signal</keyword>
<dbReference type="RefSeq" id="WP_004237378.1">
    <property type="nucleotide sequence ID" value="NZ_ABGYJJ040000001.1"/>
</dbReference>
<dbReference type="OrthoDB" id="6454940at2"/>
<evidence type="ECO:0000313" key="6">
    <source>
        <dbReference type="EMBL" id="MBE8613265.1"/>
    </source>
</evidence>
<evidence type="ECO:0000256" key="1">
    <source>
        <dbReference type="ARBA" id="ARBA00023157"/>
    </source>
</evidence>
<dbReference type="NCBIfam" id="NF041240">
    <property type="entry name" value="YebF_not_Cmi"/>
    <property type="match status" value="1"/>
</dbReference>
<gene>
    <name evidence="6" type="ORF">CYG68_12740</name>
    <name evidence="4" type="ORF">PN925_003265</name>
    <name evidence="5" type="ORF">UA45_12395</name>
</gene>
<dbReference type="STRING" id="582.AL531_05360"/>
<proteinExistence type="predicted"/>
<accession>A0A0A2RC23</accession>
<dbReference type="EMBL" id="ABKJEP030000059">
    <property type="protein sequence ID" value="EMO9457859.1"/>
    <property type="molecule type" value="Genomic_DNA"/>
</dbReference>
<dbReference type="EMBL" id="JZSH01000139">
    <property type="protein sequence ID" value="KJF77463.1"/>
    <property type="molecule type" value="Genomic_DNA"/>
</dbReference>
<reference evidence="4" key="3">
    <citation type="submission" date="2024-02" db="EMBL/GenBank/DDBJ databases">
        <authorList>
            <consortium name="Clinical and Environmental Microbiology Branch: Whole genome sequencing antimicrobial resistance pathogens in the healthcare setting"/>
        </authorList>
    </citation>
    <scope>NUCLEOTIDE SEQUENCE</scope>
    <source>
        <strain evidence="4">2023KU-00017</strain>
    </source>
</reference>
<dbReference type="Gene3D" id="3.10.450.300">
    <property type="entry name" value="YebF/Colicin-M immunity protein"/>
    <property type="match status" value="1"/>
</dbReference>
<dbReference type="Pfam" id="PF13995">
    <property type="entry name" value="YebF"/>
    <property type="match status" value="1"/>
</dbReference>
<reference evidence="6" key="2">
    <citation type="submission" date="2017-12" db="EMBL/GenBank/DDBJ databases">
        <title>Genome sequencing and analysis.</title>
        <authorList>
            <person name="Huang Y.-T."/>
        </authorList>
    </citation>
    <scope>NUCLEOTIDE SEQUENCE</scope>
    <source>
        <strain evidence="6">VGH116</strain>
    </source>
</reference>